<dbReference type="RefSeq" id="XP_067713122.1">
    <property type="nucleotide sequence ID" value="XM_067857021.1"/>
</dbReference>
<keyword evidence="2" id="KW-0472">Membrane</keyword>
<protein>
    <submittedName>
        <fullName evidence="3">Membrane protein, putative</fullName>
    </submittedName>
</protein>
<dbReference type="AlphaFoldDB" id="A0AAV4LM14"/>
<name>A0AAV4LM14_BABCB</name>
<evidence type="ECO:0000256" key="2">
    <source>
        <dbReference type="SAM" id="Phobius"/>
    </source>
</evidence>
<evidence type="ECO:0000313" key="3">
    <source>
        <dbReference type="EMBL" id="GIX61051.1"/>
    </source>
</evidence>
<sequence length="493" mass="55070">MYGPERRSRTRWCEQLVLLHHVLSLCFWVSVELLLLTFFLRHEEGKWLSLDTIANTNPAALWNYVRPFFQCGLVAQALVSVYALVASDPSCSRRLIAVERCIRVCTVYFVALPVVRDSVSLRSLLIPVSGWTLLNILRCLNTLYGSKGSFEWLSNKGGLRRARLTRLSVPPALPPGGLRGDQPGAVRRARPAHDPARARVPQQHAQRLQLRGGRLRGLLRVALLDVPLLRAGLLQQGGQRQAQRLLGSTTAKPLMCTLVSVRVRLLRHAQPAELLGEALERRVSRGRLLVALRAVEKPLEPLRVPLPAFRREVAVVSRAPLALVRHELAYFVDDLVQRRAVGAPEEALGQLFQALLPLLEEVAANVALHRVLEVIGVAAQRDVGLRGHPVHPQVVDLDRIRVEVHVRPHSARLQIHLQITARLPVALVLFAAFRRRAAEGQHEELHAVVLDRLLAVGNGHPVVPDHEPPLSHEVAHVRVQRQRDVHPDHVLPL</sequence>
<comment type="caution">
    <text evidence="3">The sequence shown here is derived from an EMBL/GenBank/DDBJ whole genome shotgun (WGS) entry which is preliminary data.</text>
</comment>
<accession>A0AAV4LM14</accession>
<reference evidence="3 4" key="1">
    <citation type="submission" date="2021-06" db="EMBL/GenBank/DDBJ databases">
        <title>Genome sequence of Babesia caballi.</title>
        <authorList>
            <person name="Yamagishi J."/>
            <person name="Kidaka T."/>
            <person name="Ochi A."/>
        </authorList>
    </citation>
    <scope>NUCLEOTIDE SEQUENCE [LARGE SCALE GENOMIC DNA]</scope>
    <source>
        <strain evidence="3">USDA-D6B2</strain>
    </source>
</reference>
<feature type="transmembrane region" description="Helical" evidence="2">
    <location>
        <begin position="16"/>
        <end position="40"/>
    </location>
</feature>
<dbReference type="Proteomes" id="UP001497744">
    <property type="component" value="Unassembled WGS sequence"/>
</dbReference>
<organism evidence="3 4">
    <name type="scientific">Babesia caballi</name>
    <dbReference type="NCBI Taxonomy" id="5871"/>
    <lineage>
        <taxon>Eukaryota</taxon>
        <taxon>Sar</taxon>
        <taxon>Alveolata</taxon>
        <taxon>Apicomplexa</taxon>
        <taxon>Aconoidasida</taxon>
        <taxon>Piroplasmida</taxon>
        <taxon>Babesiidae</taxon>
        <taxon>Babesia</taxon>
    </lineage>
</organism>
<feature type="region of interest" description="Disordered" evidence="1">
    <location>
        <begin position="173"/>
        <end position="200"/>
    </location>
</feature>
<proteinExistence type="predicted"/>
<gene>
    <name evidence="3" type="ORF">BcabD6B2_04860</name>
</gene>
<keyword evidence="4" id="KW-1185">Reference proteome</keyword>
<evidence type="ECO:0000313" key="4">
    <source>
        <dbReference type="Proteomes" id="UP001497744"/>
    </source>
</evidence>
<keyword evidence="2" id="KW-1133">Transmembrane helix</keyword>
<dbReference type="EMBL" id="BPLF01000001">
    <property type="protein sequence ID" value="GIX61051.1"/>
    <property type="molecule type" value="Genomic_DNA"/>
</dbReference>
<keyword evidence="2" id="KW-0812">Transmembrane</keyword>
<dbReference type="GeneID" id="94192534"/>
<evidence type="ECO:0000256" key="1">
    <source>
        <dbReference type="SAM" id="MobiDB-lite"/>
    </source>
</evidence>